<protein>
    <submittedName>
        <fullName evidence="1">Uncharacterized protein</fullName>
    </submittedName>
</protein>
<evidence type="ECO:0000313" key="1">
    <source>
        <dbReference type="EMBL" id="KIJ92850.1"/>
    </source>
</evidence>
<dbReference type="HOGENOM" id="CLU_1825598_0_0_1"/>
<reference evidence="1 2" key="1">
    <citation type="submission" date="2014-04" db="EMBL/GenBank/DDBJ databases">
        <authorList>
            <consortium name="DOE Joint Genome Institute"/>
            <person name="Kuo A."/>
            <person name="Kohler A."/>
            <person name="Nagy L.G."/>
            <person name="Floudas D."/>
            <person name="Copeland A."/>
            <person name="Barry K.W."/>
            <person name="Cichocki N."/>
            <person name="Veneault-Fourrey C."/>
            <person name="LaButti K."/>
            <person name="Lindquist E.A."/>
            <person name="Lipzen A."/>
            <person name="Lundell T."/>
            <person name="Morin E."/>
            <person name="Murat C."/>
            <person name="Sun H."/>
            <person name="Tunlid A."/>
            <person name="Henrissat B."/>
            <person name="Grigoriev I.V."/>
            <person name="Hibbett D.S."/>
            <person name="Martin F."/>
            <person name="Nordberg H.P."/>
            <person name="Cantor M.N."/>
            <person name="Hua S.X."/>
        </authorList>
    </citation>
    <scope>NUCLEOTIDE SEQUENCE [LARGE SCALE GENOMIC DNA]</scope>
    <source>
        <strain evidence="1 2">LaAM-08-1</strain>
    </source>
</reference>
<accession>A0A0C9WPI1</accession>
<keyword evidence="2" id="KW-1185">Reference proteome</keyword>
<reference evidence="2" key="2">
    <citation type="submission" date="2015-01" db="EMBL/GenBank/DDBJ databases">
        <title>Evolutionary Origins and Diversification of the Mycorrhizal Mutualists.</title>
        <authorList>
            <consortium name="DOE Joint Genome Institute"/>
            <consortium name="Mycorrhizal Genomics Consortium"/>
            <person name="Kohler A."/>
            <person name="Kuo A."/>
            <person name="Nagy L.G."/>
            <person name="Floudas D."/>
            <person name="Copeland A."/>
            <person name="Barry K.W."/>
            <person name="Cichocki N."/>
            <person name="Veneault-Fourrey C."/>
            <person name="LaButti K."/>
            <person name="Lindquist E.A."/>
            <person name="Lipzen A."/>
            <person name="Lundell T."/>
            <person name="Morin E."/>
            <person name="Murat C."/>
            <person name="Riley R."/>
            <person name="Ohm R."/>
            <person name="Sun H."/>
            <person name="Tunlid A."/>
            <person name="Henrissat B."/>
            <person name="Grigoriev I.V."/>
            <person name="Hibbett D.S."/>
            <person name="Martin F."/>
        </authorList>
    </citation>
    <scope>NUCLEOTIDE SEQUENCE [LARGE SCALE GENOMIC DNA]</scope>
    <source>
        <strain evidence="2">LaAM-08-1</strain>
    </source>
</reference>
<organism evidence="1 2">
    <name type="scientific">Laccaria amethystina LaAM-08-1</name>
    <dbReference type="NCBI Taxonomy" id="1095629"/>
    <lineage>
        <taxon>Eukaryota</taxon>
        <taxon>Fungi</taxon>
        <taxon>Dikarya</taxon>
        <taxon>Basidiomycota</taxon>
        <taxon>Agaricomycotina</taxon>
        <taxon>Agaricomycetes</taxon>
        <taxon>Agaricomycetidae</taxon>
        <taxon>Agaricales</taxon>
        <taxon>Agaricineae</taxon>
        <taxon>Hydnangiaceae</taxon>
        <taxon>Laccaria</taxon>
    </lineage>
</organism>
<sequence length="158" mass="17926">MAEPKPITAPATAESEGDHLFVWLDDHHHHHPHEGGHHHHPHERLAFVGTYTTPKAGKYERQLEAKGTLTFESKDKFVPGEHGKFKVKKKKDGAEYDVEVVITYHKEGGPIITEAHAVVSSASYEIELYVLLITLRKGDLREGEGVGEWKWIKHDEKK</sequence>
<proteinExistence type="predicted"/>
<dbReference type="EMBL" id="KN838880">
    <property type="protein sequence ID" value="KIJ92850.1"/>
    <property type="molecule type" value="Genomic_DNA"/>
</dbReference>
<gene>
    <name evidence="1" type="ORF">K443DRAFT_112960</name>
</gene>
<evidence type="ECO:0000313" key="2">
    <source>
        <dbReference type="Proteomes" id="UP000054477"/>
    </source>
</evidence>
<name>A0A0C9WPI1_9AGAR</name>
<dbReference type="AlphaFoldDB" id="A0A0C9WPI1"/>
<dbReference type="Proteomes" id="UP000054477">
    <property type="component" value="Unassembled WGS sequence"/>
</dbReference>